<accession>A0A7C3IH13</accession>
<dbReference type="SUPFAM" id="SSF47240">
    <property type="entry name" value="Ferritin-like"/>
    <property type="match status" value="1"/>
</dbReference>
<protein>
    <submittedName>
        <fullName evidence="1">DUF2202 domain-containing protein</fullName>
    </submittedName>
</protein>
<name>A0A7C3IH13_9SPIR</name>
<dbReference type="AlphaFoldDB" id="A0A7C3IH13"/>
<proteinExistence type="predicted"/>
<organism evidence="1">
    <name type="scientific">Gracilinema caldarium</name>
    <dbReference type="NCBI Taxonomy" id="215591"/>
    <lineage>
        <taxon>Bacteria</taxon>
        <taxon>Pseudomonadati</taxon>
        <taxon>Spirochaetota</taxon>
        <taxon>Spirochaetia</taxon>
        <taxon>Spirochaetales</taxon>
        <taxon>Breznakiellaceae</taxon>
        <taxon>Gracilinema</taxon>
    </lineage>
</organism>
<dbReference type="InterPro" id="IPR019243">
    <property type="entry name" value="DUF2202"/>
</dbReference>
<gene>
    <name evidence="1" type="ORF">ENS59_05030</name>
</gene>
<dbReference type="InterPro" id="IPR009078">
    <property type="entry name" value="Ferritin-like_SF"/>
</dbReference>
<dbReference type="EMBL" id="DSVL01000152">
    <property type="protein sequence ID" value="HFH28861.1"/>
    <property type="molecule type" value="Genomic_DNA"/>
</dbReference>
<dbReference type="CDD" id="cd01048">
    <property type="entry name" value="Ferritin_like_AB2"/>
    <property type="match status" value="1"/>
</dbReference>
<sequence>MNKMVPVTIAILMVSLGGLVFALDSGNNQTLYGNSAAKADTTLTLQDMLTYAIQDEYLARAEYQGIIAQFGTIRPFSNIIEAEGSHVSWLEQAFKNYKLPIPKDEAKAYIHVPATLKEAYEAGVQAEINNIAMYDRFLASPLVQDPKYTDLKTLFTNLRNASKNHLEAFKNQLNRF</sequence>
<dbReference type="InterPro" id="IPR012347">
    <property type="entry name" value="Ferritin-like"/>
</dbReference>
<reference evidence="1" key="1">
    <citation type="journal article" date="2020" name="mSystems">
        <title>Genome- and Community-Level Interaction Insights into Carbon Utilization and Element Cycling Functions of Hydrothermarchaeota in Hydrothermal Sediment.</title>
        <authorList>
            <person name="Zhou Z."/>
            <person name="Liu Y."/>
            <person name="Xu W."/>
            <person name="Pan J."/>
            <person name="Luo Z.H."/>
            <person name="Li M."/>
        </authorList>
    </citation>
    <scope>NUCLEOTIDE SEQUENCE [LARGE SCALE GENOMIC DNA]</scope>
    <source>
        <strain evidence="1">SpSt-503</strain>
    </source>
</reference>
<comment type="caution">
    <text evidence="1">The sequence shown here is derived from an EMBL/GenBank/DDBJ whole genome shotgun (WGS) entry which is preliminary data.</text>
</comment>
<dbReference type="Gene3D" id="1.20.1260.10">
    <property type="match status" value="1"/>
</dbReference>
<evidence type="ECO:0000313" key="1">
    <source>
        <dbReference type="EMBL" id="HFH28861.1"/>
    </source>
</evidence>